<accession>A0A269XUW8</accession>
<dbReference type="PANTHER" id="PTHR43362">
    <property type="entry name" value="MANNITOL DEHYDROGENASE DSF1-RELATED"/>
    <property type="match status" value="1"/>
</dbReference>
<dbReference type="Gene3D" id="1.10.1040.10">
    <property type="entry name" value="N-(1-d-carboxylethyl)-l-norvaline Dehydrogenase, domain 2"/>
    <property type="match status" value="1"/>
</dbReference>
<evidence type="ECO:0000259" key="3">
    <source>
        <dbReference type="Pfam" id="PF08125"/>
    </source>
</evidence>
<dbReference type="GO" id="GO:0016616">
    <property type="term" value="F:oxidoreductase activity, acting on the CH-OH group of donors, NAD or NADP as acceptor"/>
    <property type="evidence" value="ECO:0007669"/>
    <property type="project" value="TreeGrafter"/>
</dbReference>
<dbReference type="InterPro" id="IPR008927">
    <property type="entry name" value="6-PGluconate_DH-like_C_sf"/>
</dbReference>
<feature type="domain" description="Mannitol dehydrogenase N-terminal" evidence="2">
    <location>
        <begin position="27"/>
        <end position="277"/>
    </location>
</feature>
<dbReference type="PANTHER" id="PTHR43362:SF1">
    <property type="entry name" value="MANNITOL DEHYDROGENASE 2-RELATED"/>
    <property type="match status" value="1"/>
</dbReference>
<evidence type="ECO:0000256" key="1">
    <source>
        <dbReference type="ARBA" id="ARBA00023002"/>
    </source>
</evidence>
<dbReference type="InterPro" id="IPR013328">
    <property type="entry name" value="6PGD_dom2"/>
</dbReference>
<proteinExistence type="predicted"/>
<keyword evidence="1" id="KW-0560">Oxidoreductase</keyword>
<comment type="caution">
    <text evidence="4">The sequence shown here is derived from an EMBL/GenBank/DDBJ whole genome shotgun (WGS) entry which is preliminary data.</text>
</comment>
<dbReference type="SUPFAM" id="SSF48179">
    <property type="entry name" value="6-phosphogluconate dehydrogenase C-terminal domain-like"/>
    <property type="match status" value="1"/>
</dbReference>
<organism evidence="4 5">
    <name type="scientific">Acetobacter fabarum</name>
    <dbReference type="NCBI Taxonomy" id="483199"/>
    <lineage>
        <taxon>Bacteria</taxon>
        <taxon>Pseudomonadati</taxon>
        <taxon>Pseudomonadota</taxon>
        <taxon>Alphaproteobacteria</taxon>
        <taxon>Acetobacterales</taxon>
        <taxon>Acetobacteraceae</taxon>
        <taxon>Acetobacter</taxon>
    </lineage>
</organism>
<evidence type="ECO:0000313" key="4">
    <source>
        <dbReference type="EMBL" id="PAK77068.1"/>
    </source>
</evidence>
<dbReference type="OrthoDB" id="271711at2"/>
<dbReference type="InterPro" id="IPR013131">
    <property type="entry name" value="Mannitol_DH_N"/>
</dbReference>
<dbReference type="RefSeq" id="WP_095350294.1">
    <property type="nucleotide sequence ID" value="NZ_NCXK01000028.1"/>
</dbReference>
<reference evidence="4 5" key="1">
    <citation type="submission" date="2017-04" db="EMBL/GenBank/DDBJ databases">
        <title>Kefir bacterial isolates.</title>
        <authorList>
            <person name="Kim Y."/>
            <person name="Blasche S."/>
            <person name="Patil K.R."/>
        </authorList>
    </citation>
    <scope>NUCLEOTIDE SEQUENCE [LARGE SCALE GENOMIC DNA]</scope>
    <source>
        <strain evidence="4 5">KR</strain>
    </source>
</reference>
<protein>
    <submittedName>
        <fullName evidence="4">Polyol:NADP oxidoreductase</fullName>
    </submittedName>
</protein>
<evidence type="ECO:0000313" key="5">
    <source>
        <dbReference type="Proteomes" id="UP000216151"/>
    </source>
</evidence>
<dbReference type="InterPro" id="IPR036291">
    <property type="entry name" value="NAD(P)-bd_dom_sf"/>
</dbReference>
<dbReference type="Gene3D" id="3.40.50.720">
    <property type="entry name" value="NAD(P)-binding Rossmann-like Domain"/>
    <property type="match status" value="1"/>
</dbReference>
<dbReference type="Pfam" id="PF08125">
    <property type="entry name" value="Mannitol_dh_C"/>
    <property type="match status" value="1"/>
</dbReference>
<dbReference type="PRINTS" id="PR00084">
    <property type="entry name" value="MTLDHDRGNASE"/>
</dbReference>
<keyword evidence="5" id="KW-1185">Reference proteome</keyword>
<dbReference type="InterPro" id="IPR000669">
    <property type="entry name" value="Mannitol_DH"/>
</dbReference>
<sequence length="488" mass="53823">MLTLECLGNVKSPVHLPDYNPLDIKAGIVHFGVGNFFRAHEAFYIDKILKTEPDWGIIGVGLTKGDHSSKKAALFHAQDCLYSLTECAPTGERSVRIIAALRDYLLAPQNPQKVLEHLSNPDIRIVSMTITEGGYNINETTGMFDLSNPDVQSDLQNPENPQTVFGYVVEGLRRRRAAGTKAFTIMSCDNLRHNGDVARKAFLGFAQARDPELADWIARNATFPNAMVDRITPTVTADIAKALNTASGLEDDLPVVAEDFHQWVLEDNFANGRPDLAKAGVQFVTDVTDYEHVKIRMLNASHIMLSFPAILLGYAHVDQAVKDAALKQNVENFLTRDVIPTLKAPPSVSLQHYMQSVLSRFSNPAMADQTLRIASDGCAKIQVFWTQTVRDLLLGHKDCSRIAFGMAAYLEMLRGINAQGQTYTTSEPAYTAEQEALVHSDDYAAGLKLPAFDAWRDLESSALDQKVIELRKIIRTQGVLAALATLPT</sequence>
<feature type="domain" description="Mannitol dehydrogenase C-terminal" evidence="3">
    <location>
        <begin position="286"/>
        <end position="445"/>
    </location>
</feature>
<dbReference type="SUPFAM" id="SSF51735">
    <property type="entry name" value="NAD(P)-binding Rossmann-fold domains"/>
    <property type="match status" value="1"/>
</dbReference>
<dbReference type="InterPro" id="IPR013118">
    <property type="entry name" value="Mannitol_DH_C"/>
</dbReference>
<dbReference type="InterPro" id="IPR050988">
    <property type="entry name" value="Mannitol_DH/Oxidoreductase"/>
</dbReference>
<dbReference type="Proteomes" id="UP000216151">
    <property type="component" value="Unassembled WGS sequence"/>
</dbReference>
<evidence type="ECO:0000259" key="2">
    <source>
        <dbReference type="Pfam" id="PF01232"/>
    </source>
</evidence>
<dbReference type="EMBL" id="NCXK01000028">
    <property type="protein sequence ID" value="PAK77068.1"/>
    <property type="molecule type" value="Genomic_DNA"/>
</dbReference>
<dbReference type="AlphaFoldDB" id="A0A269XUW8"/>
<gene>
    <name evidence="4" type="ORF">B8X00_11845</name>
</gene>
<name>A0A269XUW8_9PROT</name>
<dbReference type="Pfam" id="PF01232">
    <property type="entry name" value="Mannitol_dh"/>
    <property type="match status" value="1"/>
</dbReference>